<evidence type="ECO:0000256" key="8">
    <source>
        <dbReference type="ARBA" id="ARBA00023034"/>
    </source>
</evidence>
<dbReference type="InterPro" id="IPR051076">
    <property type="entry name" value="Golgi_membrane_TVP38/TMEM64"/>
</dbReference>
<protein>
    <recommendedName>
        <fullName evidence="4">Golgi apparatus membrane protein TVP38</fullName>
    </recommendedName>
    <alternativeName>
        <fullName evidence="5">Golgi apparatus membrane protein tvp38</fullName>
    </alternativeName>
</protein>
<comment type="subcellular location">
    <subcellularLocation>
        <location evidence="2">Golgi apparatus membrane</location>
        <topology evidence="2">Multi-pass membrane protein</topology>
    </subcellularLocation>
</comment>
<organism evidence="13 14">
    <name type="scientific">Papiliotrema laurentii</name>
    <name type="common">Cryptococcus laurentii</name>
    <dbReference type="NCBI Taxonomy" id="5418"/>
    <lineage>
        <taxon>Eukaryota</taxon>
        <taxon>Fungi</taxon>
        <taxon>Dikarya</taxon>
        <taxon>Basidiomycota</taxon>
        <taxon>Agaricomycotina</taxon>
        <taxon>Tremellomycetes</taxon>
        <taxon>Tremellales</taxon>
        <taxon>Rhynchogastremaceae</taxon>
        <taxon>Papiliotrema</taxon>
    </lineage>
</organism>
<keyword evidence="8" id="KW-0333">Golgi apparatus</keyword>
<evidence type="ECO:0000256" key="4">
    <source>
        <dbReference type="ARBA" id="ARBA00013533"/>
    </source>
</evidence>
<reference evidence="13" key="1">
    <citation type="submission" date="2023-02" db="EMBL/GenBank/DDBJ databases">
        <title>Identification and recombinant expression of a fungal hydrolase from Papiliotrema laurentii that hydrolyzes apple cutin and clears colloidal polyester polyurethane.</title>
        <authorList>
            <consortium name="DOE Joint Genome Institute"/>
            <person name="Roman V.A."/>
            <person name="Bojanowski C."/>
            <person name="Crable B.R."/>
            <person name="Wagner D.N."/>
            <person name="Hung C.S."/>
            <person name="Nadeau L.J."/>
            <person name="Schratz L."/>
            <person name="Haridas S."/>
            <person name="Pangilinan J."/>
            <person name="Lipzen A."/>
            <person name="Na H."/>
            <person name="Yan M."/>
            <person name="Ng V."/>
            <person name="Grigoriev I.V."/>
            <person name="Spatafora J.W."/>
            <person name="Barlow D."/>
            <person name="Biffinger J."/>
            <person name="Kelley-Loughnane N."/>
            <person name="Varaljay V.A."/>
            <person name="Crookes-Goodson W.J."/>
        </authorList>
    </citation>
    <scope>NUCLEOTIDE SEQUENCE</scope>
    <source>
        <strain evidence="13">5307AH</strain>
    </source>
</reference>
<evidence type="ECO:0000313" key="14">
    <source>
        <dbReference type="Proteomes" id="UP001182556"/>
    </source>
</evidence>
<dbReference type="InterPro" id="IPR032816">
    <property type="entry name" value="VTT_dom"/>
</dbReference>
<keyword evidence="9 11" id="KW-0472">Membrane</keyword>
<feature type="region of interest" description="Disordered" evidence="10">
    <location>
        <begin position="464"/>
        <end position="526"/>
    </location>
</feature>
<feature type="transmembrane region" description="Helical" evidence="11">
    <location>
        <begin position="327"/>
        <end position="350"/>
    </location>
</feature>
<feature type="compositionally biased region" description="Low complexity" evidence="10">
    <location>
        <begin position="491"/>
        <end position="511"/>
    </location>
</feature>
<evidence type="ECO:0000256" key="3">
    <source>
        <dbReference type="ARBA" id="ARBA00008640"/>
    </source>
</evidence>
<feature type="compositionally biased region" description="Basic and acidic residues" evidence="10">
    <location>
        <begin position="133"/>
        <end position="159"/>
    </location>
</feature>
<sequence>MPSHLSISHPHPLSYRSLSSQTSLSTDPFNPGPSTAPTDLSTLGYSSFPPYSNQGEAGQYYLGTNRRTPESPFVQDSAMDHPYQEKRLLESLEGRAGPSPDGRTTEEAERYRLGRHRSASESSLAPVLPREGPYQEKLAHEGEERKNREDPTSSGAGEKKPLTITDWQFWIRKEWWHWYILIVILGVLVGLMSIYHDEIVEWLTPAVNWMKKTPAGWTIPIAAIFVLSFPPLFGQEIVAVLCGLVWGLWIGFGIVAAGTFLGEVANFYVFKYWCRGRAAAYEKKDSNYAAMTHVVREGGFWIVFMIRLSAIPGHFSTTVFATCGMGIIVFSLACILTLPKQLIVVYLGVLMNGGPKSTKSKIISAVVLGVGLLITVIAVWICWKRMKKAKEFLDGQKEAGVVDASVDNVKDEEWRSRSPASQRYDPRYESNDDISLYNMQSTKPLERDIASQYGYNYPAPSFESFPQAHPSQRSETDARRESHSASAWTKAASPVSSPAPSFVPSPAQFPVARPAGGQAVDFSRPL</sequence>
<feature type="transmembrane region" description="Helical" evidence="11">
    <location>
        <begin position="215"/>
        <end position="233"/>
    </location>
</feature>
<evidence type="ECO:0000259" key="12">
    <source>
        <dbReference type="Pfam" id="PF09335"/>
    </source>
</evidence>
<comment type="similarity">
    <text evidence="3">Belongs to the TVP38/TMEM64 family.</text>
</comment>
<feature type="region of interest" description="Disordered" evidence="10">
    <location>
        <begin position="90"/>
        <end position="159"/>
    </location>
</feature>
<proteinExistence type="inferred from homology"/>
<evidence type="ECO:0000256" key="9">
    <source>
        <dbReference type="ARBA" id="ARBA00023136"/>
    </source>
</evidence>
<evidence type="ECO:0000256" key="10">
    <source>
        <dbReference type="SAM" id="MobiDB-lite"/>
    </source>
</evidence>
<feature type="transmembrane region" description="Helical" evidence="11">
    <location>
        <begin position="176"/>
        <end position="195"/>
    </location>
</feature>
<dbReference type="EMBL" id="JAODAN010000003">
    <property type="protein sequence ID" value="KAK1925727.1"/>
    <property type="molecule type" value="Genomic_DNA"/>
</dbReference>
<gene>
    <name evidence="13" type="ORF">DB88DRAFT_484901</name>
</gene>
<evidence type="ECO:0000256" key="2">
    <source>
        <dbReference type="ARBA" id="ARBA00004653"/>
    </source>
</evidence>
<feature type="compositionally biased region" description="Low complexity" evidence="10">
    <location>
        <begin position="1"/>
        <end position="25"/>
    </location>
</feature>
<keyword evidence="6 11" id="KW-0812">Transmembrane</keyword>
<feature type="transmembrane region" description="Helical" evidence="11">
    <location>
        <begin position="362"/>
        <end position="383"/>
    </location>
</feature>
<dbReference type="PANTHER" id="PTHR47549">
    <property type="entry name" value="GOLGI APPARATUS MEMBRANE PROTEIN TVP38-RELATED"/>
    <property type="match status" value="1"/>
</dbReference>
<dbReference type="Pfam" id="PF09335">
    <property type="entry name" value="VTT_dom"/>
    <property type="match status" value="1"/>
</dbReference>
<evidence type="ECO:0000256" key="6">
    <source>
        <dbReference type="ARBA" id="ARBA00022692"/>
    </source>
</evidence>
<feature type="compositionally biased region" description="Basic and acidic residues" evidence="10">
    <location>
        <begin position="472"/>
        <end position="483"/>
    </location>
</feature>
<name>A0AAD9FT58_PAPLA</name>
<feature type="transmembrane region" description="Helical" evidence="11">
    <location>
        <begin position="298"/>
        <end position="315"/>
    </location>
</feature>
<dbReference type="AlphaFoldDB" id="A0AAD9FT58"/>
<evidence type="ECO:0000256" key="5">
    <source>
        <dbReference type="ARBA" id="ARBA00020673"/>
    </source>
</evidence>
<dbReference type="Proteomes" id="UP001182556">
    <property type="component" value="Unassembled WGS sequence"/>
</dbReference>
<feature type="region of interest" description="Disordered" evidence="10">
    <location>
        <begin position="1"/>
        <end position="77"/>
    </location>
</feature>
<feature type="compositionally biased region" description="Polar residues" evidence="10">
    <location>
        <begin position="26"/>
        <end position="56"/>
    </location>
</feature>
<dbReference type="GO" id="GO:0000139">
    <property type="term" value="C:Golgi membrane"/>
    <property type="evidence" value="ECO:0007669"/>
    <property type="project" value="UniProtKB-SubCell"/>
</dbReference>
<feature type="domain" description="VTT" evidence="12">
    <location>
        <begin position="235"/>
        <end position="349"/>
    </location>
</feature>
<evidence type="ECO:0000256" key="7">
    <source>
        <dbReference type="ARBA" id="ARBA00022989"/>
    </source>
</evidence>
<accession>A0AAD9FT58</accession>
<feature type="transmembrane region" description="Helical" evidence="11">
    <location>
        <begin position="240"/>
        <end position="261"/>
    </location>
</feature>
<dbReference type="PANTHER" id="PTHR47549:SF2">
    <property type="entry name" value="GOLGI APPARATUS MEMBRANE PROTEIN TVP38"/>
    <property type="match status" value="1"/>
</dbReference>
<evidence type="ECO:0000313" key="13">
    <source>
        <dbReference type="EMBL" id="KAK1925727.1"/>
    </source>
</evidence>
<comment type="caution">
    <text evidence="13">The sequence shown here is derived from an EMBL/GenBank/DDBJ whole genome shotgun (WGS) entry which is preliminary data.</text>
</comment>
<feature type="compositionally biased region" description="Basic and acidic residues" evidence="10">
    <location>
        <begin position="103"/>
        <end position="112"/>
    </location>
</feature>
<evidence type="ECO:0000256" key="1">
    <source>
        <dbReference type="ARBA" id="ARBA00002978"/>
    </source>
</evidence>
<keyword evidence="14" id="KW-1185">Reference proteome</keyword>
<keyword evidence="7 11" id="KW-1133">Transmembrane helix</keyword>
<evidence type="ECO:0000256" key="11">
    <source>
        <dbReference type="SAM" id="Phobius"/>
    </source>
</evidence>
<comment type="function">
    <text evidence="1">Golgi membrane protein involved in vesicular trafficking and spindle migration.</text>
</comment>